<dbReference type="PANTHER" id="PTHR32057:SF14">
    <property type="entry name" value="PROTEIN ADENYLYLTRANSFERASE SELO, MITOCHONDRIAL"/>
    <property type="match status" value="1"/>
</dbReference>
<evidence type="ECO:0000256" key="3">
    <source>
        <dbReference type="ARBA" id="ARBA00022679"/>
    </source>
</evidence>
<dbReference type="OrthoDB" id="10254721at2759"/>
<evidence type="ECO:0000256" key="6">
    <source>
        <dbReference type="ARBA" id="ARBA00022741"/>
    </source>
</evidence>
<dbReference type="GO" id="GO:0046872">
    <property type="term" value="F:metal ion binding"/>
    <property type="evidence" value="ECO:0007669"/>
    <property type="project" value="UniProtKB-KW"/>
</dbReference>
<evidence type="ECO:0000256" key="8">
    <source>
        <dbReference type="ARBA" id="ARBA00022842"/>
    </source>
</evidence>
<evidence type="ECO:0000256" key="9">
    <source>
        <dbReference type="ARBA" id="ARBA00031547"/>
    </source>
</evidence>
<dbReference type="AlphaFoldDB" id="A0A9W4TW03"/>
<evidence type="ECO:0000313" key="11">
    <source>
        <dbReference type="Proteomes" id="UP001152885"/>
    </source>
</evidence>
<dbReference type="GO" id="GO:0005524">
    <property type="term" value="F:ATP binding"/>
    <property type="evidence" value="ECO:0007669"/>
    <property type="project" value="UniProtKB-KW"/>
</dbReference>
<keyword evidence="5" id="KW-0479">Metal-binding</keyword>
<dbReference type="InterPro" id="IPR003846">
    <property type="entry name" value="SelO"/>
</dbReference>
<evidence type="ECO:0000256" key="4">
    <source>
        <dbReference type="ARBA" id="ARBA00022695"/>
    </source>
</evidence>
<dbReference type="PANTHER" id="PTHR32057">
    <property type="entry name" value="PROTEIN ADENYLYLTRANSFERASE SELO, MITOCHONDRIAL"/>
    <property type="match status" value="1"/>
</dbReference>
<gene>
    <name evidence="10" type="ORF">CANVERA_P1884</name>
</gene>
<dbReference type="EMBL" id="CANTUO010000001">
    <property type="protein sequence ID" value="CAI5757370.1"/>
    <property type="molecule type" value="Genomic_DNA"/>
</dbReference>
<keyword evidence="4" id="KW-0548">Nucleotidyltransferase</keyword>
<keyword evidence="6" id="KW-0547">Nucleotide-binding</keyword>
<evidence type="ECO:0000256" key="5">
    <source>
        <dbReference type="ARBA" id="ARBA00022723"/>
    </source>
</evidence>
<organism evidence="10 11">
    <name type="scientific">Candida verbasci</name>
    <dbReference type="NCBI Taxonomy" id="1227364"/>
    <lineage>
        <taxon>Eukaryota</taxon>
        <taxon>Fungi</taxon>
        <taxon>Dikarya</taxon>
        <taxon>Ascomycota</taxon>
        <taxon>Saccharomycotina</taxon>
        <taxon>Pichiomycetes</taxon>
        <taxon>Debaryomycetaceae</taxon>
        <taxon>Candida/Lodderomyces clade</taxon>
        <taxon>Candida</taxon>
    </lineage>
</organism>
<protein>
    <recommendedName>
        <fullName evidence="9">Selenoprotein O</fullName>
    </recommendedName>
</protein>
<reference evidence="10" key="1">
    <citation type="submission" date="2022-12" db="EMBL/GenBank/DDBJ databases">
        <authorList>
            <person name="Brejova B."/>
        </authorList>
    </citation>
    <scope>NUCLEOTIDE SEQUENCE</scope>
</reference>
<evidence type="ECO:0000256" key="1">
    <source>
        <dbReference type="ARBA" id="ARBA00001946"/>
    </source>
</evidence>
<keyword evidence="7" id="KW-0067">ATP-binding</keyword>
<dbReference type="Proteomes" id="UP001152885">
    <property type="component" value="Unassembled WGS sequence"/>
</dbReference>
<dbReference type="Pfam" id="PF02696">
    <property type="entry name" value="SelO"/>
    <property type="match status" value="1"/>
</dbReference>
<proteinExistence type="inferred from homology"/>
<evidence type="ECO:0000256" key="2">
    <source>
        <dbReference type="ARBA" id="ARBA00009747"/>
    </source>
</evidence>
<dbReference type="GO" id="GO:0070733">
    <property type="term" value="F:AMPylase activity"/>
    <property type="evidence" value="ECO:0007669"/>
    <property type="project" value="TreeGrafter"/>
</dbReference>
<keyword evidence="11" id="KW-1185">Reference proteome</keyword>
<name>A0A9W4TW03_9ASCO</name>
<comment type="cofactor">
    <cofactor evidence="1">
        <name>Mg(2+)</name>
        <dbReference type="ChEBI" id="CHEBI:18420"/>
    </cofactor>
</comment>
<keyword evidence="8" id="KW-0460">Magnesium</keyword>
<comment type="similarity">
    <text evidence="2">Belongs to the SELO family.</text>
</comment>
<sequence length="619" mass="71964">MNKQFIKMSHTSSKLIDLPKSSTFTKFIKPDNRILTSEIALKNENQISNTPRNLLNGGFSYVLPTERKDYKFLLTNPKALQDLGLDENEPNNIEFQKIVSGEFYNDKTTFLNKDWPFPYAQAYAGWQFGQFAGQLGDGRVVNLFEVPRKPDGLNRDKFELQLKGAGKTPFSRFADGKAVLRSSIREYIISEHLNAVGIPSTRALSLTYLPTTLAQRLAAERCAVVARFAESWVRLGSFDLYRFRGDREGARNLADYVINELFTIDGKKFQNFERITRTKDDFFNTSKNLIGELTDYDKMYYETIIRNAETTAVCQCYGFLNGVLNTDNTSILGLAIDYGPFSIMDKYDPNYTPNSEDHEKRYGYRNVPTAIWWNLTRLGEDLAELIGAGKEILENKEFLEGIKEEWEEPIIKRATKIIEIGGDIYQYAYTKKYVETFFKRLELAQELIEQKNPELQNVNIISPMLDVLYKIQTDFNLFFLQLQNIDFSKEYEQITEGLFLKDYDFNTFRHHKEDIIKEASEWLKVYHDAKEKSKDYKVEDSNNYNPKFLPRNWILDQVIQQATETKCEDISYLKKLQKMSTYPYDPTKWGDELKELEQSWILQGNKGDEYSMLQCSCSS</sequence>
<evidence type="ECO:0000256" key="7">
    <source>
        <dbReference type="ARBA" id="ARBA00022840"/>
    </source>
</evidence>
<evidence type="ECO:0000313" key="10">
    <source>
        <dbReference type="EMBL" id="CAI5757370.1"/>
    </source>
</evidence>
<accession>A0A9W4TW03</accession>
<comment type="caution">
    <text evidence="10">The sequence shown here is derived from an EMBL/GenBank/DDBJ whole genome shotgun (WGS) entry which is preliminary data.</text>
</comment>
<keyword evidence="3" id="KW-0808">Transferase</keyword>
<dbReference type="GO" id="GO:0005739">
    <property type="term" value="C:mitochondrion"/>
    <property type="evidence" value="ECO:0007669"/>
    <property type="project" value="TreeGrafter"/>
</dbReference>